<dbReference type="GO" id="GO:0016747">
    <property type="term" value="F:acyltransferase activity, transferring groups other than amino-acyl groups"/>
    <property type="evidence" value="ECO:0007669"/>
    <property type="project" value="InterPro"/>
</dbReference>
<reference evidence="2" key="1">
    <citation type="journal article" date="2014" name="Int. J. Syst. Evol. Microbiol.">
        <title>Complete genome sequence of Corynebacterium casei LMG S-19264T (=DSM 44701T), isolated from a smear-ripened cheese.</title>
        <authorList>
            <consortium name="US DOE Joint Genome Institute (JGI-PGF)"/>
            <person name="Walter F."/>
            <person name="Albersmeier A."/>
            <person name="Kalinowski J."/>
            <person name="Ruckert C."/>
        </authorList>
    </citation>
    <scope>NUCLEOTIDE SEQUENCE</scope>
    <source>
        <strain evidence="2">CGMCC 1.12777</strain>
    </source>
</reference>
<evidence type="ECO:0000313" key="2">
    <source>
        <dbReference type="EMBL" id="GGH88826.1"/>
    </source>
</evidence>
<dbReference type="Gene3D" id="3.40.630.30">
    <property type="match status" value="1"/>
</dbReference>
<accession>A0A8J3ENR4</accession>
<dbReference type="InterPro" id="IPR000182">
    <property type="entry name" value="GNAT_dom"/>
</dbReference>
<dbReference type="PROSITE" id="PS51186">
    <property type="entry name" value="GNAT"/>
    <property type="match status" value="1"/>
</dbReference>
<gene>
    <name evidence="2" type="ORF">GCM10007096_42040</name>
</gene>
<comment type="caution">
    <text evidence="2">The sequence shown here is derived from an EMBL/GenBank/DDBJ whole genome shotgun (WGS) entry which is preliminary data.</text>
</comment>
<dbReference type="Pfam" id="PF00583">
    <property type="entry name" value="Acetyltransf_1"/>
    <property type="match status" value="1"/>
</dbReference>
<evidence type="ECO:0000259" key="1">
    <source>
        <dbReference type="PROSITE" id="PS51186"/>
    </source>
</evidence>
<reference evidence="2" key="2">
    <citation type="submission" date="2020-09" db="EMBL/GenBank/DDBJ databases">
        <authorList>
            <person name="Sun Q."/>
            <person name="Zhou Y."/>
        </authorList>
    </citation>
    <scope>NUCLEOTIDE SEQUENCE</scope>
    <source>
        <strain evidence="2">CGMCC 1.12777</strain>
    </source>
</reference>
<dbReference type="Proteomes" id="UP000656813">
    <property type="component" value="Unassembled WGS sequence"/>
</dbReference>
<dbReference type="SUPFAM" id="SSF55729">
    <property type="entry name" value="Acyl-CoA N-acyltransferases (Nat)"/>
    <property type="match status" value="1"/>
</dbReference>
<dbReference type="AlphaFoldDB" id="A0A8J3ENR4"/>
<dbReference type="InterPro" id="IPR016181">
    <property type="entry name" value="Acyl_CoA_acyltransferase"/>
</dbReference>
<name>A0A8J3ENR4_9BACL</name>
<protein>
    <recommendedName>
        <fullName evidence="1">N-acetyltransferase domain-containing protein</fullName>
    </recommendedName>
</protein>
<sequence>MHYRLATEADIELLAGLRWVHEFEETETPFAISKDDFIRQCTSFLKEGLATRQWAYWIAEEKGDLIANIFIRRIQKVPKPQKLVAEIGYITNVHTKIEYRNKGIGTELLKRVKQWATDNKIELLFLWPSEKSINYYKRQGFSAQNDILELEF</sequence>
<dbReference type="CDD" id="cd04301">
    <property type="entry name" value="NAT_SF"/>
    <property type="match status" value="1"/>
</dbReference>
<proteinExistence type="predicted"/>
<keyword evidence="3" id="KW-1185">Reference proteome</keyword>
<feature type="domain" description="N-acetyltransferase" evidence="1">
    <location>
        <begin position="1"/>
        <end position="152"/>
    </location>
</feature>
<organism evidence="2 3">
    <name type="scientific">Pullulanibacillus pueri</name>
    <dbReference type="NCBI Taxonomy" id="1437324"/>
    <lineage>
        <taxon>Bacteria</taxon>
        <taxon>Bacillati</taxon>
        <taxon>Bacillota</taxon>
        <taxon>Bacilli</taxon>
        <taxon>Bacillales</taxon>
        <taxon>Sporolactobacillaceae</taxon>
        <taxon>Pullulanibacillus</taxon>
    </lineage>
</organism>
<dbReference type="EMBL" id="BMFV01000058">
    <property type="protein sequence ID" value="GGH88826.1"/>
    <property type="molecule type" value="Genomic_DNA"/>
</dbReference>
<evidence type="ECO:0000313" key="3">
    <source>
        <dbReference type="Proteomes" id="UP000656813"/>
    </source>
</evidence>
<dbReference type="RefSeq" id="WP_188499352.1">
    <property type="nucleotide sequence ID" value="NZ_BMFV01000058.1"/>
</dbReference>